<evidence type="ECO:0000313" key="3">
    <source>
        <dbReference type="Proteomes" id="UP000054107"/>
    </source>
</evidence>
<reference evidence="2 3" key="1">
    <citation type="submission" date="2014-09" db="EMBL/GenBank/DDBJ databases">
        <authorList>
            <person name="Ellenberger Sabrina"/>
        </authorList>
    </citation>
    <scope>NUCLEOTIDE SEQUENCE [LARGE SCALE GENOMIC DNA]</scope>
    <source>
        <strain evidence="2 3">CBS 412.66</strain>
    </source>
</reference>
<dbReference type="EMBL" id="LN725682">
    <property type="protein sequence ID" value="CEP11206.1"/>
    <property type="molecule type" value="Genomic_DNA"/>
</dbReference>
<accession>A0A0B7MYT6</accession>
<dbReference type="InterPro" id="IPR016197">
    <property type="entry name" value="Chromo-like_dom_sf"/>
</dbReference>
<dbReference type="InterPro" id="IPR000953">
    <property type="entry name" value="Chromo/chromo_shadow_dom"/>
</dbReference>
<dbReference type="InterPro" id="IPR023780">
    <property type="entry name" value="Chromo_domain"/>
</dbReference>
<name>A0A0B7MYT6_9FUNG</name>
<proteinExistence type="predicted"/>
<gene>
    <name evidence="2" type="primary">PARPA_05012.1 scaffold 15784</name>
</gene>
<protein>
    <recommendedName>
        <fullName evidence="1">Chromo domain-containing protein</fullName>
    </recommendedName>
</protein>
<dbReference type="OrthoDB" id="2248925at2759"/>
<organism evidence="2 3">
    <name type="scientific">Parasitella parasitica</name>
    <dbReference type="NCBI Taxonomy" id="35722"/>
    <lineage>
        <taxon>Eukaryota</taxon>
        <taxon>Fungi</taxon>
        <taxon>Fungi incertae sedis</taxon>
        <taxon>Mucoromycota</taxon>
        <taxon>Mucoromycotina</taxon>
        <taxon>Mucoromycetes</taxon>
        <taxon>Mucorales</taxon>
        <taxon>Mucorineae</taxon>
        <taxon>Mucoraceae</taxon>
        <taxon>Parasitella</taxon>
    </lineage>
</organism>
<dbReference type="Gene3D" id="2.40.50.40">
    <property type="match status" value="1"/>
</dbReference>
<feature type="domain" description="Chromo" evidence="1">
    <location>
        <begin position="43"/>
        <end position="101"/>
    </location>
</feature>
<dbReference type="AlphaFoldDB" id="A0A0B7MYT6"/>
<dbReference type="Pfam" id="PF00385">
    <property type="entry name" value="Chromo"/>
    <property type="match status" value="1"/>
</dbReference>
<evidence type="ECO:0000313" key="2">
    <source>
        <dbReference type="EMBL" id="CEP11206.1"/>
    </source>
</evidence>
<dbReference type="Proteomes" id="UP000054107">
    <property type="component" value="Unassembled WGS sequence"/>
</dbReference>
<keyword evidence="3" id="KW-1185">Reference proteome</keyword>
<dbReference type="PROSITE" id="PS50013">
    <property type="entry name" value="CHROMO_2"/>
    <property type="match status" value="1"/>
</dbReference>
<sequence>MVRLPHRASKREAAYDGPYQVVQKKRSTYVLKDDMNELLHRDYVPSELKLVAIDEAHRGPEHNREYLVKWKTFGQTASSWETAASFNNPETIRKYWARIRD</sequence>
<dbReference type="STRING" id="35722.A0A0B7MYT6"/>
<evidence type="ECO:0000259" key="1">
    <source>
        <dbReference type="PROSITE" id="PS50013"/>
    </source>
</evidence>
<dbReference type="SUPFAM" id="SSF54160">
    <property type="entry name" value="Chromo domain-like"/>
    <property type="match status" value="1"/>
</dbReference>